<feature type="region of interest" description="Disordered" evidence="1">
    <location>
        <begin position="124"/>
        <end position="196"/>
    </location>
</feature>
<gene>
    <name evidence="3" type="ORF">GYMLUDRAFT_64969</name>
</gene>
<organism evidence="3 4">
    <name type="scientific">Collybiopsis luxurians FD-317 M1</name>
    <dbReference type="NCBI Taxonomy" id="944289"/>
    <lineage>
        <taxon>Eukaryota</taxon>
        <taxon>Fungi</taxon>
        <taxon>Dikarya</taxon>
        <taxon>Basidiomycota</taxon>
        <taxon>Agaricomycotina</taxon>
        <taxon>Agaricomycetes</taxon>
        <taxon>Agaricomycetidae</taxon>
        <taxon>Agaricales</taxon>
        <taxon>Marasmiineae</taxon>
        <taxon>Omphalotaceae</taxon>
        <taxon>Collybiopsis</taxon>
        <taxon>Collybiopsis luxurians</taxon>
    </lineage>
</organism>
<keyword evidence="2" id="KW-0812">Transmembrane</keyword>
<feature type="region of interest" description="Disordered" evidence="1">
    <location>
        <begin position="220"/>
        <end position="249"/>
    </location>
</feature>
<keyword evidence="2" id="KW-1133">Transmembrane helix</keyword>
<feature type="compositionally biased region" description="Polar residues" evidence="1">
    <location>
        <begin position="150"/>
        <end position="168"/>
    </location>
</feature>
<dbReference type="Proteomes" id="UP000053593">
    <property type="component" value="Unassembled WGS sequence"/>
</dbReference>
<evidence type="ECO:0000313" key="3">
    <source>
        <dbReference type="EMBL" id="KIK51206.1"/>
    </source>
</evidence>
<sequence length="249" mass="27030">MFALLAPNLARKAVSTSLPAGSQSSRSSKSNIGEISGAVGGTMVIVIVVFLYCRHRARKRVRSYHDLEKAASRGFFTMLFKLKKGHQRSPSQAPLDPFVHDGTEAHEMTRVRGGGRGLIPAQKVTGAQPHQEPAGLTGSILHGHEVPTSRKVTLNSNKSVSRTSTAINSEPGRQDSATTVAGQGETSSPDVDADLRGEVEILRREVGEMENLRREVEEMRMLRGEYDEPPPEYQAPSQDGEQGDEFPGS</sequence>
<evidence type="ECO:0000256" key="1">
    <source>
        <dbReference type="SAM" id="MobiDB-lite"/>
    </source>
</evidence>
<feature type="compositionally biased region" description="Polar residues" evidence="1">
    <location>
        <begin position="175"/>
        <end position="189"/>
    </location>
</feature>
<feature type="transmembrane region" description="Helical" evidence="2">
    <location>
        <begin position="35"/>
        <end position="53"/>
    </location>
</feature>
<dbReference type="HOGENOM" id="CLU_1115847_0_0_1"/>
<reference evidence="3 4" key="1">
    <citation type="submission" date="2014-04" db="EMBL/GenBank/DDBJ databases">
        <title>Evolutionary Origins and Diversification of the Mycorrhizal Mutualists.</title>
        <authorList>
            <consortium name="DOE Joint Genome Institute"/>
            <consortium name="Mycorrhizal Genomics Consortium"/>
            <person name="Kohler A."/>
            <person name="Kuo A."/>
            <person name="Nagy L.G."/>
            <person name="Floudas D."/>
            <person name="Copeland A."/>
            <person name="Barry K.W."/>
            <person name="Cichocki N."/>
            <person name="Veneault-Fourrey C."/>
            <person name="LaButti K."/>
            <person name="Lindquist E.A."/>
            <person name="Lipzen A."/>
            <person name="Lundell T."/>
            <person name="Morin E."/>
            <person name="Murat C."/>
            <person name="Riley R."/>
            <person name="Ohm R."/>
            <person name="Sun H."/>
            <person name="Tunlid A."/>
            <person name="Henrissat B."/>
            <person name="Grigoriev I.V."/>
            <person name="Hibbett D.S."/>
            <person name="Martin F."/>
        </authorList>
    </citation>
    <scope>NUCLEOTIDE SEQUENCE [LARGE SCALE GENOMIC DNA]</scope>
    <source>
        <strain evidence="3 4">FD-317 M1</strain>
    </source>
</reference>
<accession>A0A0D0BA91</accession>
<name>A0A0D0BA91_9AGAR</name>
<evidence type="ECO:0000313" key="4">
    <source>
        <dbReference type="Proteomes" id="UP000053593"/>
    </source>
</evidence>
<evidence type="ECO:0000256" key="2">
    <source>
        <dbReference type="SAM" id="Phobius"/>
    </source>
</evidence>
<protein>
    <submittedName>
        <fullName evidence="3">Uncharacterized protein</fullName>
    </submittedName>
</protein>
<proteinExistence type="predicted"/>
<keyword evidence="4" id="KW-1185">Reference proteome</keyword>
<dbReference type="AlphaFoldDB" id="A0A0D0BA91"/>
<keyword evidence="2" id="KW-0472">Membrane</keyword>
<dbReference type="EMBL" id="KN834870">
    <property type="protein sequence ID" value="KIK51206.1"/>
    <property type="molecule type" value="Genomic_DNA"/>
</dbReference>